<protein>
    <recommendedName>
        <fullName evidence="1">PRMT5 oligomerisation domain-containing protein</fullName>
    </recommendedName>
</protein>
<dbReference type="Pfam" id="PF17286">
    <property type="entry name" value="PRMT5_C"/>
    <property type="match status" value="1"/>
</dbReference>
<dbReference type="Proteomes" id="UP000092461">
    <property type="component" value="Unassembled WGS sequence"/>
</dbReference>
<dbReference type="VEuPathDB" id="VectorBase:LLONM1_002775"/>
<reference evidence="2" key="1">
    <citation type="submission" date="2020-05" db="UniProtKB">
        <authorList>
            <consortium name="EnsemblMetazoa"/>
        </authorList>
    </citation>
    <scope>IDENTIFICATION</scope>
    <source>
        <strain evidence="2">Jacobina</strain>
    </source>
</reference>
<keyword evidence="3" id="KW-1185">Reference proteome</keyword>
<proteinExistence type="predicted"/>
<evidence type="ECO:0000313" key="2">
    <source>
        <dbReference type="EnsemblMetazoa" id="LLOJ008349-PA"/>
    </source>
</evidence>
<feature type="domain" description="PRMT5 oligomerisation" evidence="1">
    <location>
        <begin position="27"/>
        <end position="74"/>
    </location>
</feature>
<evidence type="ECO:0000259" key="1">
    <source>
        <dbReference type="Pfam" id="PF17286"/>
    </source>
</evidence>
<dbReference type="AlphaFoldDB" id="A0A1B0CTZ8"/>
<dbReference type="InterPro" id="IPR035248">
    <property type="entry name" value="PRMT5_C"/>
</dbReference>
<dbReference type="Gene3D" id="2.70.160.11">
    <property type="entry name" value="Hnrnp arginine n-methyltransferase1"/>
    <property type="match status" value="1"/>
</dbReference>
<name>A0A1B0CTZ8_LUTLO</name>
<evidence type="ECO:0000313" key="3">
    <source>
        <dbReference type="Proteomes" id="UP000092461"/>
    </source>
</evidence>
<dbReference type="EMBL" id="AJWK01028221">
    <property type="status" value="NOT_ANNOTATED_CDS"/>
    <property type="molecule type" value="Genomic_DNA"/>
</dbReference>
<accession>A0A1B0CTZ8</accession>
<dbReference type="EnsemblMetazoa" id="LLOJ008349-RA">
    <property type="protein sequence ID" value="LLOJ008349-PA"/>
    <property type="gene ID" value="LLOJ008349"/>
</dbReference>
<sequence>MIFFGAKFENTPDVICNEHATCNNQSQTPVNLKAGEEIELNVWRHVAQRKVWYEWSLTSPQISPIYNLNGRACDILM</sequence>
<organism evidence="2 3">
    <name type="scientific">Lutzomyia longipalpis</name>
    <name type="common">Sand fly</name>
    <dbReference type="NCBI Taxonomy" id="7200"/>
    <lineage>
        <taxon>Eukaryota</taxon>
        <taxon>Metazoa</taxon>
        <taxon>Ecdysozoa</taxon>
        <taxon>Arthropoda</taxon>
        <taxon>Hexapoda</taxon>
        <taxon>Insecta</taxon>
        <taxon>Pterygota</taxon>
        <taxon>Neoptera</taxon>
        <taxon>Endopterygota</taxon>
        <taxon>Diptera</taxon>
        <taxon>Nematocera</taxon>
        <taxon>Psychodoidea</taxon>
        <taxon>Psychodidae</taxon>
        <taxon>Lutzomyia</taxon>
        <taxon>Lutzomyia</taxon>
    </lineage>
</organism>
<dbReference type="VEuPathDB" id="VectorBase:LLOJ008349"/>